<reference evidence="1" key="2">
    <citation type="journal article" date="2022" name="New Phytol.">
        <title>Evolutionary transition to the ectomycorrhizal habit in the genomes of a hyperdiverse lineage of mushroom-forming fungi.</title>
        <authorList>
            <person name="Looney B."/>
            <person name="Miyauchi S."/>
            <person name="Morin E."/>
            <person name="Drula E."/>
            <person name="Courty P.E."/>
            <person name="Kohler A."/>
            <person name="Kuo A."/>
            <person name="LaButti K."/>
            <person name="Pangilinan J."/>
            <person name="Lipzen A."/>
            <person name="Riley R."/>
            <person name="Andreopoulos W."/>
            <person name="He G."/>
            <person name="Johnson J."/>
            <person name="Nolan M."/>
            <person name="Tritt A."/>
            <person name="Barry K.W."/>
            <person name="Grigoriev I.V."/>
            <person name="Nagy L.G."/>
            <person name="Hibbett D."/>
            <person name="Henrissat B."/>
            <person name="Matheny P.B."/>
            <person name="Labbe J."/>
            <person name="Martin F.M."/>
        </authorList>
    </citation>
    <scope>NUCLEOTIDE SEQUENCE</scope>
    <source>
        <strain evidence="1">EC-137</strain>
    </source>
</reference>
<organism evidence="1 2">
    <name type="scientific">Vararia minispora EC-137</name>
    <dbReference type="NCBI Taxonomy" id="1314806"/>
    <lineage>
        <taxon>Eukaryota</taxon>
        <taxon>Fungi</taxon>
        <taxon>Dikarya</taxon>
        <taxon>Basidiomycota</taxon>
        <taxon>Agaricomycotina</taxon>
        <taxon>Agaricomycetes</taxon>
        <taxon>Russulales</taxon>
        <taxon>Lachnocladiaceae</taxon>
        <taxon>Vararia</taxon>
    </lineage>
</organism>
<protein>
    <submittedName>
        <fullName evidence="1">MFS general substrate transporter</fullName>
    </submittedName>
</protein>
<dbReference type="Proteomes" id="UP000814128">
    <property type="component" value="Unassembled WGS sequence"/>
</dbReference>
<evidence type="ECO:0000313" key="1">
    <source>
        <dbReference type="EMBL" id="KAI0032847.1"/>
    </source>
</evidence>
<accession>A0ACB8QMG3</accession>
<gene>
    <name evidence="1" type="ORF">K488DRAFT_48921</name>
</gene>
<name>A0ACB8QMG3_9AGAM</name>
<evidence type="ECO:0000313" key="2">
    <source>
        <dbReference type="Proteomes" id="UP000814128"/>
    </source>
</evidence>
<keyword evidence="2" id="KW-1185">Reference proteome</keyword>
<sequence>MHFIALCWAFFVEGWNDGSTGPLLPTIQNYYHVGFAVVSTIFILNAIGFIVGAFTLVPLMNKFGYGKNPAIDTHLTGAIVQTLAYALQAPPAPFPLLVISFGLAGYGLSLENALGNTYVGSIKSGTLVLLGLLHAAYGLGAFCAPLSATHFATQTHWSYHYFISLSLAVMNVVFLAAVFRFRDQDSILTEAGHADASDLANEGSGHYRALLGIRAVHFLTAFVTIYIGVEVTLGGWIVTYIVRQRQGGPSSGYISSGFFGGLTFGRVGLLWLSKRIGEARALTMYAILCIALEVTIWVVPSLIENALAVSIIGVFMGPMFPILVNHSSKILPRWLLSGALGLITGFGQTGSALLPFITGLLASRFGISSLPPLVVSMTSAMTFLWLLVPKSQRRSD</sequence>
<dbReference type="EMBL" id="MU273534">
    <property type="protein sequence ID" value="KAI0032847.1"/>
    <property type="molecule type" value="Genomic_DNA"/>
</dbReference>
<reference evidence="1" key="1">
    <citation type="submission" date="2021-02" db="EMBL/GenBank/DDBJ databases">
        <authorList>
            <consortium name="DOE Joint Genome Institute"/>
            <person name="Ahrendt S."/>
            <person name="Looney B.P."/>
            <person name="Miyauchi S."/>
            <person name="Morin E."/>
            <person name="Drula E."/>
            <person name="Courty P.E."/>
            <person name="Chicoki N."/>
            <person name="Fauchery L."/>
            <person name="Kohler A."/>
            <person name="Kuo A."/>
            <person name="Labutti K."/>
            <person name="Pangilinan J."/>
            <person name="Lipzen A."/>
            <person name="Riley R."/>
            <person name="Andreopoulos W."/>
            <person name="He G."/>
            <person name="Johnson J."/>
            <person name="Barry K.W."/>
            <person name="Grigoriev I.V."/>
            <person name="Nagy L."/>
            <person name="Hibbett D."/>
            <person name="Henrissat B."/>
            <person name="Matheny P.B."/>
            <person name="Labbe J."/>
            <person name="Martin F."/>
        </authorList>
    </citation>
    <scope>NUCLEOTIDE SEQUENCE</scope>
    <source>
        <strain evidence="1">EC-137</strain>
    </source>
</reference>
<comment type="caution">
    <text evidence="1">The sequence shown here is derived from an EMBL/GenBank/DDBJ whole genome shotgun (WGS) entry which is preliminary data.</text>
</comment>
<proteinExistence type="predicted"/>